<dbReference type="AlphaFoldDB" id="A0A7X5XR51"/>
<dbReference type="SUPFAM" id="SSF159941">
    <property type="entry name" value="MM3350-like"/>
    <property type="match status" value="1"/>
</dbReference>
<feature type="domain" description="Transposase IS66 C-terminal" evidence="2">
    <location>
        <begin position="40"/>
        <end position="72"/>
    </location>
</feature>
<dbReference type="Proteomes" id="UP000535078">
    <property type="component" value="Unassembled WGS sequence"/>
</dbReference>
<dbReference type="PANTHER" id="PTHR41878">
    <property type="entry name" value="LEXA REPRESSOR-RELATED"/>
    <property type="match status" value="1"/>
</dbReference>
<dbReference type="InterPro" id="IPR039552">
    <property type="entry name" value="IS66_C"/>
</dbReference>
<dbReference type="RefSeq" id="WP_381449074.1">
    <property type="nucleotide sequence ID" value="NZ_JBHRYP010000009.1"/>
</dbReference>
<protein>
    <submittedName>
        <fullName evidence="3">Uncharacterized protein</fullName>
    </submittedName>
</protein>
<dbReference type="EMBL" id="JAATIT010000002">
    <property type="protein sequence ID" value="NJB89501.1"/>
    <property type="molecule type" value="Genomic_DNA"/>
</dbReference>
<evidence type="ECO:0000259" key="2">
    <source>
        <dbReference type="Pfam" id="PF13817"/>
    </source>
</evidence>
<organism evidence="3 4">
    <name type="scientific">Sphingopyxis italica</name>
    <dbReference type="NCBI Taxonomy" id="1129133"/>
    <lineage>
        <taxon>Bacteria</taxon>
        <taxon>Pseudomonadati</taxon>
        <taxon>Pseudomonadota</taxon>
        <taxon>Alphaproteobacteria</taxon>
        <taxon>Sphingomonadales</taxon>
        <taxon>Sphingomonadaceae</taxon>
        <taxon>Sphingopyxis</taxon>
    </lineage>
</organism>
<dbReference type="Pfam" id="PF07929">
    <property type="entry name" value="PRiA4_ORF3"/>
    <property type="match status" value="1"/>
</dbReference>
<dbReference type="InterPro" id="IPR012912">
    <property type="entry name" value="Plasmid_pRiA4b_Orf3-like"/>
</dbReference>
<accession>A0A7X5XR51</accession>
<reference evidence="3 4" key="1">
    <citation type="submission" date="2020-03" db="EMBL/GenBank/DDBJ databases">
        <title>Genomic Encyclopedia of Type Strains, Phase IV (KMG-IV): sequencing the most valuable type-strain genomes for metagenomic binning, comparative biology and taxonomic classification.</title>
        <authorList>
            <person name="Goeker M."/>
        </authorList>
    </citation>
    <scope>NUCLEOTIDE SEQUENCE [LARGE SCALE GENOMIC DNA]</scope>
    <source>
        <strain evidence="3 4">DSM 25229</strain>
    </source>
</reference>
<feature type="domain" description="Plasmid pRiA4b Orf3-like" evidence="1">
    <location>
        <begin position="96"/>
        <end position="264"/>
    </location>
</feature>
<dbReference type="PANTHER" id="PTHR41878:SF1">
    <property type="entry name" value="TNPR PROTEIN"/>
    <property type="match status" value="1"/>
</dbReference>
<name>A0A7X5XR51_9SPHN</name>
<evidence type="ECO:0000259" key="1">
    <source>
        <dbReference type="Pfam" id="PF07929"/>
    </source>
</evidence>
<evidence type="ECO:0000313" key="4">
    <source>
        <dbReference type="Proteomes" id="UP000535078"/>
    </source>
</evidence>
<keyword evidence="4" id="KW-1185">Reference proteome</keyword>
<sequence length="294" mass="32675">MAEIATISAERAIHAIASGRENCLFAGSKAGGERAAAIYSIIETGKLNDVEPQAYIADVIEKIASGWPASRCGRAHAVELDSTDRTRQHGGMTDQIARIRITLEDMKPVIWRRVELPVTNSLKTLHLAIQACMLFENYHLFRFDVGDAAYGIRFDDDDAFMVRTRDAANMRIGKLVERGITSFAYTYDFGDNWRHRIEIEEITPAIPGIDYPRFVDGERRAPPEDVGGTPGFEEFLDAMAKPRHPERASMVQWYGGVFDHNDIGPDEINARMAKLAKRRAQGIAAAVNAAARPD</sequence>
<dbReference type="InterPro" id="IPR024047">
    <property type="entry name" value="MM3350-like_sf"/>
</dbReference>
<evidence type="ECO:0000313" key="3">
    <source>
        <dbReference type="EMBL" id="NJB89501.1"/>
    </source>
</evidence>
<gene>
    <name evidence="3" type="ORF">GGR90_001676</name>
</gene>
<dbReference type="Pfam" id="PF13817">
    <property type="entry name" value="DDE_Tnp_IS66_C"/>
    <property type="match status" value="1"/>
</dbReference>
<comment type="caution">
    <text evidence="3">The sequence shown here is derived from an EMBL/GenBank/DDBJ whole genome shotgun (WGS) entry which is preliminary data.</text>
</comment>
<dbReference type="Gene3D" id="3.10.290.30">
    <property type="entry name" value="MM3350-like"/>
    <property type="match status" value="1"/>
</dbReference>
<proteinExistence type="predicted"/>